<accession>A0A9X3CAI9</accession>
<proteinExistence type="predicted"/>
<gene>
    <name evidence="1" type="ORF">OIU80_20535</name>
</gene>
<organism evidence="1 2">
    <name type="scientific">Flavobacterium frigoritolerans</name>
    <dbReference type="NCBI Taxonomy" id="2987686"/>
    <lineage>
        <taxon>Bacteria</taxon>
        <taxon>Pseudomonadati</taxon>
        <taxon>Bacteroidota</taxon>
        <taxon>Flavobacteriia</taxon>
        <taxon>Flavobacteriales</taxon>
        <taxon>Flavobacteriaceae</taxon>
        <taxon>Flavobacterium</taxon>
    </lineage>
</organism>
<comment type="caution">
    <text evidence="1">The sequence shown here is derived from an EMBL/GenBank/DDBJ whole genome shotgun (WGS) entry which is preliminary data.</text>
</comment>
<name>A0A9X3CAI9_9FLAO</name>
<evidence type="ECO:0000313" key="2">
    <source>
        <dbReference type="Proteomes" id="UP001151133"/>
    </source>
</evidence>
<dbReference type="EMBL" id="JAOZEV010000037">
    <property type="protein sequence ID" value="MCV9934675.1"/>
    <property type="molecule type" value="Genomic_DNA"/>
</dbReference>
<keyword evidence="2" id="KW-1185">Reference proteome</keyword>
<dbReference type="AlphaFoldDB" id="A0A9X3CAI9"/>
<reference evidence="1" key="1">
    <citation type="submission" date="2022-10" db="EMBL/GenBank/DDBJ databases">
        <title>Two novel species of Flavobacterium.</title>
        <authorList>
            <person name="Liu Q."/>
            <person name="Xin Y.-H."/>
        </authorList>
    </citation>
    <scope>NUCLEOTIDE SEQUENCE</scope>
    <source>
        <strain evidence="1">LS1R47</strain>
    </source>
</reference>
<evidence type="ECO:0000313" key="1">
    <source>
        <dbReference type="EMBL" id="MCV9934675.1"/>
    </source>
</evidence>
<protein>
    <submittedName>
        <fullName evidence="1">Uncharacterized protein</fullName>
    </submittedName>
</protein>
<dbReference type="Proteomes" id="UP001151133">
    <property type="component" value="Unassembled WGS sequence"/>
</dbReference>
<sequence length="96" mass="11422">MPFTSEQVEKMRSIFMHLEPATLSSIQLYQKPHELRVHCILGIRNKGSKWICVFHNFENIKPYQLKILDKRKNEIPFEVHITYPAENITRVGWKTV</sequence>